<dbReference type="EMBL" id="BPLR01012642">
    <property type="protein sequence ID" value="GIY55459.1"/>
    <property type="molecule type" value="Genomic_DNA"/>
</dbReference>
<accession>A0AAV4UCN3</accession>
<name>A0AAV4UCN3_CAEEX</name>
<comment type="caution">
    <text evidence="2">The sequence shown here is derived from an EMBL/GenBank/DDBJ whole genome shotgun (WGS) entry which is preliminary data.</text>
</comment>
<dbReference type="Proteomes" id="UP001054945">
    <property type="component" value="Unassembled WGS sequence"/>
</dbReference>
<feature type="compositionally biased region" description="Polar residues" evidence="1">
    <location>
        <begin position="63"/>
        <end position="73"/>
    </location>
</feature>
<sequence>MKILKQPYFSTKSLVKLSLKKKKHFQLLQSIPQRNPFVEVSLRRENRDRKDTHFLHLSRNRSNKTSLSISPSRQPLLRNTPPRTQTPCVQKKKGGANH</sequence>
<evidence type="ECO:0000313" key="3">
    <source>
        <dbReference type="Proteomes" id="UP001054945"/>
    </source>
</evidence>
<organism evidence="2 3">
    <name type="scientific">Caerostris extrusa</name>
    <name type="common">Bark spider</name>
    <name type="synonym">Caerostris bankana</name>
    <dbReference type="NCBI Taxonomy" id="172846"/>
    <lineage>
        <taxon>Eukaryota</taxon>
        <taxon>Metazoa</taxon>
        <taxon>Ecdysozoa</taxon>
        <taxon>Arthropoda</taxon>
        <taxon>Chelicerata</taxon>
        <taxon>Arachnida</taxon>
        <taxon>Araneae</taxon>
        <taxon>Araneomorphae</taxon>
        <taxon>Entelegynae</taxon>
        <taxon>Araneoidea</taxon>
        <taxon>Araneidae</taxon>
        <taxon>Caerostris</taxon>
    </lineage>
</organism>
<proteinExistence type="predicted"/>
<feature type="region of interest" description="Disordered" evidence="1">
    <location>
        <begin position="42"/>
        <end position="98"/>
    </location>
</feature>
<protein>
    <submittedName>
        <fullName evidence="2">Uncharacterized protein</fullName>
    </submittedName>
</protein>
<reference evidence="2 3" key="1">
    <citation type="submission" date="2021-06" db="EMBL/GenBank/DDBJ databases">
        <title>Caerostris extrusa draft genome.</title>
        <authorList>
            <person name="Kono N."/>
            <person name="Arakawa K."/>
        </authorList>
    </citation>
    <scope>NUCLEOTIDE SEQUENCE [LARGE SCALE GENOMIC DNA]</scope>
</reference>
<evidence type="ECO:0000256" key="1">
    <source>
        <dbReference type="SAM" id="MobiDB-lite"/>
    </source>
</evidence>
<keyword evidence="3" id="KW-1185">Reference proteome</keyword>
<dbReference type="AlphaFoldDB" id="A0AAV4UCN3"/>
<gene>
    <name evidence="2" type="ORF">CEXT_806581</name>
</gene>
<evidence type="ECO:0000313" key="2">
    <source>
        <dbReference type="EMBL" id="GIY55459.1"/>
    </source>
</evidence>
<feature type="compositionally biased region" description="Basic and acidic residues" evidence="1">
    <location>
        <begin position="42"/>
        <end position="54"/>
    </location>
</feature>